<dbReference type="Proteomes" id="UP000422822">
    <property type="component" value="Chromosome"/>
</dbReference>
<reference evidence="1 2" key="1">
    <citation type="submission" date="2018-10" db="EMBL/GenBank/DDBJ databases">
        <title>Propagation and draft genome sequences of three atypical Erhlichia ruminantium isolates.</title>
        <authorList>
            <person name="Liebenberg J."/>
            <person name="Steyn H."/>
            <person name="Josemans A."/>
            <person name="Zweygarth E."/>
        </authorList>
    </citation>
    <scope>NUCLEOTIDE SEQUENCE [LARGE SCALE GENOMIC DNA]</scope>
    <source>
        <strain evidence="1 2">Omatjenne</strain>
    </source>
</reference>
<keyword evidence="2" id="KW-1185">Reference proteome</keyword>
<organism evidence="1 2">
    <name type="scientific">Ehrlichia ruminantium</name>
    <name type="common">heartwater rickettsia</name>
    <name type="synonym">Cowdria ruminantium</name>
    <dbReference type="NCBI Taxonomy" id="779"/>
    <lineage>
        <taxon>Bacteria</taxon>
        <taxon>Pseudomonadati</taxon>
        <taxon>Pseudomonadota</taxon>
        <taxon>Alphaproteobacteria</taxon>
        <taxon>Rickettsiales</taxon>
        <taxon>Anaplasmataceae</taxon>
        <taxon>Ehrlichia</taxon>
    </lineage>
</organism>
<sequence>MDFLNIHNEVDSYKFYNNSSYNTENGGLKYDEKYVDYAPDEKPFVNLTIKVSPTEKEHEFTAHLVLETYDKVASKLKSLDGNMNILFAKHYINVNCGDFNFQIDKDKIESLVDTLGDVIEDIRVERNTDYT</sequence>
<proteinExistence type="predicted"/>
<evidence type="ECO:0000313" key="1">
    <source>
        <dbReference type="EMBL" id="QGR03864.1"/>
    </source>
</evidence>
<name>A0AAE6Q9K7_EHRRU</name>
<evidence type="ECO:0000313" key="2">
    <source>
        <dbReference type="Proteomes" id="UP000422822"/>
    </source>
</evidence>
<dbReference type="EMBL" id="CP033455">
    <property type="protein sequence ID" value="QGR03864.1"/>
    <property type="molecule type" value="Genomic_DNA"/>
</dbReference>
<accession>A0AAE6Q9K7</accession>
<protein>
    <submittedName>
        <fullName evidence="1">Uncharacterized protein</fullName>
    </submittedName>
</protein>
<dbReference type="AlphaFoldDB" id="A0AAE6Q9K7"/>
<dbReference type="RefSeq" id="WP_158407058.1">
    <property type="nucleotide sequence ID" value="NZ_CP033455.1"/>
</dbReference>
<gene>
    <name evidence="1" type="ORF">EDL80_04905</name>
</gene>